<evidence type="ECO:0000313" key="2">
    <source>
        <dbReference type="Proteomes" id="UP001596044"/>
    </source>
</evidence>
<protein>
    <submittedName>
        <fullName evidence="1">Uncharacterized protein</fullName>
    </submittedName>
</protein>
<dbReference type="EMBL" id="JBHSMJ010000051">
    <property type="protein sequence ID" value="MFC5452381.1"/>
    <property type="molecule type" value="Genomic_DNA"/>
</dbReference>
<comment type="caution">
    <text evidence="1">The sequence shown here is derived from an EMBL/GenBank/DDBJ whole genome shotgun (WGS) entry which is preliminary data.</text>
</comment>
<sequence length="89" mass="9876">MELTKQAYVQQLNSLGIIDLLNVIPNYGISLHGVSSKKSDDIKLVTEINQTYLPKYKAALGHALDLKAPEDFMKFHQSSLQDILGEFAG</sequence>
<accession>A0ABW0KHA8</accession>
<keyword evidence="2" id="KW-1185">Reference proteome</keyword>
<organism evidence="1 2">
    <name type="scientific">Paenibacillus aestuarii</name>
    <dbReference type="NCBI Taxonomy" id="516965"/>
    <lineage>
        <taxon>Bacteria</taxon>
        <taxon>Bacillati</taxon>
        <taxon>Bacillota</taxon>
        <taxon>Bacilli</taxon>
        <taxon>Bacillales</taxon>
        <taxon>Paenibacillaceae</taxon>
        <taxon>Paenibacillus</taxon>
    </lineage>
</organism>
<name>A0ABW0KHA8_9BACL</name>
<dbReference type="RefSeq" id="WP_270880638.1">
    <property type="nucleotide sequence ID" value="NZ_JAQFVF010000034.1"/>
</dbReference>
<evidence type="ECO:0000313" key="1">
    <source>
        <dbReference type="EMBL" id="MFC5452381.1"/>
    </source>
</evidence>
<proteinExistence type="predicted"/>
<reference evidence="2" key="1">
    <citation type="journal article" date="2019" name="Int. J. Syst. Evol. Microbiol.">
        <title>The Global Catalogue of Microorganisms (GCM) 10K type strain sequencing project: providing services to taxonomists for standard genome sequencing and annotation.</title>
        <authorList>
            <consortium name="The Broad Institute Genomics Platform"/>
            <consortium name="The Broad Institute Genome Sequencing Center for Infectious Disease"/>
            <person name="Wu L."/>
            <person name="Ma J."/>
        </authorList>
    </citation>
    <scope>NUCLEOTIDE SEQUENCE [LARGE SCALE GENOMIC DNA]</scope>
    <source>
        <strain evidence="2">KACC 11904</strain>
    </source>
</reference>
<dbReference type="Proteomes" id="UP001596044">
    <property type="component" value="Unassembled WGS sequence"/>
</dbReference>
<gene>
    <name evidence="1" type="ORF">ACFPOG_29660</name>
</gene>